<evidence type="ECO:0000313" key="2">
    <source>
        <dbReference type="Proteomes" id="UP000789739"/>
    </source>
</evidence>
<protein>
    <submittedName>
        <fullName evidence="1">9317_t:CDS:1</fullName>
    </submittedName>
</protein>
<keyword evidence="2" id="KW-1185">Reference proteome</keyword>
<name>A0A9N9EM77_9GLOM</name>
<accession>A0A9N9EM77</accession>
<gene>
    <name evidence="1" type="ORF">PBRASI_LOCUS11744</name>
</gene>
<proteinExistence type="predicted"/>
<comment type="caution">
    <text evidence="1">The sequence shown here is derived from an EMBL/GenBank/DDBJ whole genome shotgun (WGS) entry which is preliminary data.</text>
</comment>
<organism evidence="1 2">
    <name type="scientific">Paraglomus brasilianum</name>
    <dbReference type="NCBI Taxonomy" id="144538"/>
    <lineage>
        <taxon>Eukaryota</taxon>
        <taxon>Fungi</taxon>
        <taxon>Fungi incertae sedis</taxon>
        <taxon>Mucoromycota</taxon>
        <taxon>Glomeromycotina</taxon>
        <taxon>Glomeromycetes</taxon>
        <taxon>Paraglomerales</taxon>
        <taxon>Paraglomeraceae</taxon>
        <taxon>Paraglomus</taxon>
    </lineage>
</organism>
<feature type="non-terminal residue" evidence="1">
    <location>
        <position position="58"/>
    </location>
</feature>
<sequence length="58" mass="6756">VPFDYYNDSGEPAAYPHNFDSKIDSVLNNQQTEKEFNTKPFKKQHKIIADMSETVKHL</sequence>
<feature type="non-terminal residue" evidence="1">
    <location>
        <position position="1"/>
    </location>
</feature>
<dbReference type="Proteomes" id="UP000789739">
    <property type="component" value="Unassembled WGS sequence"/>
</dbReference>
<dbReference type="EMBL" id="CAJVPI010006707">
    <property type="protein sequence ID" value="CAG8679853.1"/>
    <property type="molecule type" value="Genomic_DNA"/>
</dbReference>
<evidence type="ECO:0000313" key="1">
    <source>
        <dbReference type="EMBL" id="CAG8679853.1"/>
    </source>
</evidence>
<dbReference type="AlphaFoldDB" id="A0A9N9EM77"/>
<reference evidence="1" key="1">
    <citation type="submission" date="2021-06" db="EMBL/GenBank/DDBJ databases">
        <authorList>
            <person name="Kallberg Y."/>
            <person name="Tangrot J."/>
            <person name="Rosling A."/>
        </authorList>
    </citation>
    <scope>NUCLEOTIDE SEQUENCE</scope>
    <source>
        <strain evidence="1">BR232B</strain>
    </source>
</reference>